<keyword evidence="2" id="KW-1185">Reference proteome</keyword>
<reference evidence="1 2" key="1">
    <citation type="submission" date="2024-07" db="EMBL/GenBank/DDBJ databases">
        <title>Section-level genome sequencing and comparative genomics of Aspergillus sections Usti and Cavernicolus.</title>
        <authorList>
            <consortium name="Lawrence Berkeley National Laboratory"/>
            <person name="Nybo J.L."/>
            <person name="Vesth T.C."/>
            <person name="Theobald S."/>
            <person name="Frisvad J.C."/>
            <person name="Larsen T.O."/>
            <person name="Kjaerboelling I."/>
            <person name="Rothschild-Mancinelli K."/>
            <person name="Lyhne E.K."/>
            <person name="Kogle M.E."/>
            <person name="Barry K."/>
            <person name="Clum A."/>
            <person name="Na H."/>
            <person name="Ledsgaard L."/>
            <person name="Lin J."/>
            <person name="Lipzen A."/>
            <person name="Kuo A."/>
            <person name="Riley R."/>
            <person name="Mondo S."/>
            <person name="Labutti K."/>
            <person name="Haridas S."/>
            <person name="Pangalinan J."/>
            <person name="Salamov A.A."/>
            <person name="Simmons B.A."/>
            <person name="Magnuson J.K."/>
            <person name="Chen J."/>
            <person name="Drula E."/>
            <person name="Henrissat B."/>
            <person name="Wiebenga A."/>
            <person name="Lubbers R.J."/>
            <person name="Gomes A.C."/>
            <person name="Makela M.R."/>
            <person name="Stajich J."/>
            <person name="Grigoriev I.V."/>
            <person name="Mortensen U.H."/>
            <person name="De Vries R.P."/>
            <person name="Baker S.E."/>
            <person name="Andersen M.R."/>
        </authorList>
    </citation>
    <scope>NUCLEOTIDE SEQUENCE [LARGE SCALE GENOMIC DNA]</scope>
    <source>
        <strain evidence="1 2">CBS 209.92</strain>
    </source>
</reference>
<gene>
    <name evidence="1" type="ORF">BJX66DRAFT_313135</name>
</gene>
<name>A0ABR4FSF6_9EURO</name>
<organism evidence="1 2">
    <name type="scientific">Aspergillus keveii</name>
    <dbReference type="NCBI Taxonomy" id="714993"/>
    <lineage>
        <taxon>Eukaryota</taxon>
        <taxon>Fungi</taxon>
        <taxon>Dikarya</taxon>
        <taxon>Ascomycota</taxon>
        <taxon>Pezizomycotina</taxon>
        <taxon>Eurotiomycetes</taxon>
        <taxon>Eurotiomycetidae</taxon>
        <taxon>Eurotiales</taxon>
        <taxon>Aspergillaceae</taxon>
        <taxon>Aspergillus</taxon>
        <taxon>Aspergillus subgen. Nidulantes</taxon>
    </lineage>
</organism>
<protein>
    <submittedName>
        <fullName evidence="1">Uncharacterized protein</fullName>
    </submittedName>
</protein>
<sequence>MVERSFEPCPRSSFLSEMQLTLYEMVFAAQSVLRFGSKAALAPAQVAVKRKDRSVGQTTNQSVCALLEIE</sequence>
<proteinExistence type="predicted"/>
<evidence type="ECO:0000313" key="2">
    <source>
        <dbReference type="Proteomes" id="UP001610563"/>
    </source>
</evidence>
<dbReference type="EMBL" id="JBFTWV010000123">
    <property type="protein sequence ID" value="KAL2786196.1"/>
    <property type="molecule type" value="Genomic_DNA"/>
</dbReference>
<dbReference type="Proteomes" id="UP001610563">
    <property type="component" value="Unassembled WGS sequence"/>
</dbReference>
<evidence type="ECO:0000313" key="1">
    <source>
        <dbReference type="EMBL" id="KAL2786196.1"/>
    </source>
</evidence>
<comment type="caution">
    <text evidence="1">The sequence shown here is derived from an EMBL/GenBank/DDBJ whole genome shotgun (WGS) entry which is preliminary data.</text>
</comment>
<accession>A0ABR4FSF6</accession>